<evidence type="ECO:0000256" key="10">
    <source>
        <dbReference type="ARBA" id="ARBA00023163"/>
    </source>
</evidence>
<dbReference type="PANTHER" id="PTHR23235:SF120">
    <property type="entry name" value="KRUPPEL-LIKE FACTOR 15"/>
    <property type="match status" value="1"/>
</dbReference>
<dbReference type="Proteomes" id="UP000812440">
    <property type="component" value="Chromosome 8_10"/>
</dbReference>
<keyword evidence="15" id="KW-1185">Reference proteome</keyword>
<dbReference type="InterPro" id="IPR036236">
    <property type="entry name" value="Znf_C2H2_sf"/>
</dbReference>
<dbReference type="Gene3D" id="3.30.160.60">
    <property type="entry name" value="Classic Zinc Finger"/>
    <property type="match status" value="3"/>
</dbReference>
<dbReference type="OrthoDB" id="3437960at2759"/>
<feature type="domain" description="C2H2-type" evidence="13">
    <location>
        <begin position="141"/>
        <end position="168"/>
    </location>
</feature>
<dbReference type="FunFam" id="3.30.160.60:FF:000478">
    <property type="entry name" value="Zinc finger protein 133"/>
    <property type="match status" value="1"/>
</dbReference>
<evidence type="ECO:0000313" key="14">
    <source>
        <dbReference type="EMBL" id="KAG8446011.1"/>
    </source>
</evidence>
<dbReference type="GO" id="GO:0000978">
    <property type="term" value="F:RNA polymerase II cis-regulatory region sequence-specific DNA binding"/>
    <property type="evidence" value="ECO:0007669"/>
    <property type="project" value="TreeGrafter"/>
</dbReference>
<keyword evidence="10" id="KW-0804">Transcription</keyword>
<comment type="subcellular location">
    <subcellularLocation>
        <location evidence="2">Nucleus</location>
    </subcellularLocation>
</comment>
<keyword evidence="6 12" id="KW-0863">Zinc-finger</keyword>
<evidence type="ECO:0000256" key="5">
    <source>
        <dbReference type="ARBA" id="ARBA00022737"/>
    </source>
</evidence>
<dbReference type="GO" id="GO:0000981">
    <property type="term" value="F:DNA-binding transcription factor activity, RNA polymerase II-specific"/>
    <property type="evidence" value="ECO:0007669"/>
    <property type="project" value="TreeGrafter"/>
</dbReference>
<keyword evidence="8" id="KW-0805">Transcription regulation</keyword>
<dbReference type="SUPFAM" id="SSF57667">
    <property type="entry name" value="beta-beta-alpha zinc fingers"/>
    <property type="match status" value="2"/>
</dbReference>
<dbReference type="FunFam" id="3.30.160.60:FF:000966">
    <property type="entry name" value="ZFP90 zinc finger protein"/>
    <property type="match status" value="1"/>
</dbReference>
<dbReference type="Pfam" id="PF00096">
    <property type="entry name" value="zf-C2H2"/>
    <property type="match status" value="3"/>
</dbReference>
<keyword evidence="9" id="KW-0238">DNA-binding</keyword>
<evidence type="ECO:0000256" key="8">
    <source>
        <dbReference type="ARBA" id="ARBA00023015"/>
    </source>
</evidence>
<name>A0A8T2JU39_9PIPI</name>
<evidence type="ECO:0000256" key="2">
    <source>
        <dbReference type="ARBA" id="ARBA00004123"/>
    </source>
</evidence>
<dbReference type="GO" id="GO:0005634">
    <property type="term" value="C:nucleus"/>
    <property type="evidence" value="ECO:0007669"/>
    <property type="project" value="UniProtKB-SubCell"/>
</dbReference>
<sequence>MDQNALLEGLSDTSVIKEEEQELGWTGNSVIVGGSHISMCQDVKHEDDQSNEVCKIEIVHNEKLTESLRGSRNPPDEDFNAERAVRNEELTKALTESGRTSSDQDPTACSNMKACPECGKCFSRKSNLNAHIGTHIGGKPYSCSECGKCFRRNSNLSLHMRTHTGEKPFPCSSCGKYFSRKWNLTVHVKTHKGCKQKLLVEPPFDLH</sequence>
<evidence type="ECO:0000256" key="12">
    <source>
        <dbReference type="PROSITE-ProRule" id="PRU00042"/>
    </source>
</evidence>
<proteinExistence type="inferred from homology"/>
<dbReference type="GO" id="GO:0008270">
    <property type="term" value="F:zinc ion binding"/>
    <property type="evidence" value="ECO:0007669"/>
    <property type="project" value="UniProtKB-KW"/>
</dbReference>
<evidence type="ECO:0000313" key="15">
    <source>
        <dbReference type="Proteomes" id="UP000812440"/>
    </source>
</evidence>
<keyword evidence="7" id="KW-0862">Zinc</keyword>
<comment type="caution">
    <text evidence="14">The sequence shown here is derived from an EMBL/GenBank/DDBJ whole genome shotgun (WGS) entry which is preliminary data.</text>
</comment>
<dbReference type="FunFam" id="3.30.160.60:FF:001156">
    <property type="entry name" value="Zinc finger protein 407"/>
    <property type="match status" value="1"/>
</dbReference>
<evidence type="ECO:0000256" key="11">
    <source>
        <dbReference type="ARBA" id="ARBA00023242"/>
    </source>
</evidence>
<dbReference type="AlphaFoldDB" id="A0A8T2JU39"/>
<accession>A0A8T2JU39</accession>
<dbReference type="PROSITE" id="PS50157">
    <property type="entry name" value="ZINC_FINGER_C2H2_2"/>
    <property type="match status" value="3"/>
</dbReference>
<evidence type="ECO:0000256" key="9">
    <source>
        <dbReference type="ARBA" id="ARBA00023125"/>
    </source>
</evidence>
<gene>
    <name evidence="14" type="ORF">GDO86_013764</name>
</gene>
<feature type="domain" description="C2H2-type" evidence="13">
    <location>
        <begin position="169"/>
        <end position="196"/>
    </location>
</feature>
<evidence type="ECO:0000256" key="7">
    <source>
        <dbReference type="ARBA" id="ARBA00022833"/>
    </source>
</evidence>
<comment type="function">
    <text evidence="1">May be involved in transcriptional regulation.</text>
</comment>
<evidence type="ECO:0000256" key="6">
    <source>
        <dbReference type="ARBA" id="ARBA00022771"/>
    </source>
</evidence>
<dbReference type="EMBL" id="JAACNH010000003">
    <property type="protein sequence ID" value="KAG8446011.1"/>
    <property type="molecule type" value="Genomic_DNA"/>
</dbReference>
<dbReference type="SMART" id="SM00355">
    <property type="entry name" value="ZnF_C2H2"/>
    <property type="match status" value="3"/>
</dbReference>
<evidence type="ECO:0000256" key="4">
    <source>
        <dbReference type="ARBA" id="ARBA00022723"/>
    </source>
</evidence>
<comment type="similarity">
    <text evidence="3">Belongs to the krueppel C2H2-type zinc-finger protein family.</text>
</comment>
<dbReference type="PANTHER" id="PTHR23235">
    <property type="entry name" value="KRUEPPEL-LIKE TRANSCRIPTION FACTOR"/>
    <property type="match status" value="1"/>
</dbReference>
<feature type="domain" description="C2H2-type" evidence="13">
    <location>
        <begin position="113"/>
        <end position="140"/>
    </location>
</feature>
<keyword evidence="5" id="KW-0677">Repeat</keyword>
<evidence type="ECO:0000259" key="13">
    <source>
        <dbReference type="PROSITE" id="PS50157"/>
    </source>
</evidence>
<evidence type="ECO:0000256" key="3">
    <source>
        <dbReference type="ARBA" id="ARBA00006991"/>
    </source>
</evidence>
<protein>
    <recommendedName>
        <fullName evidence="13">C2H2-type domain-containing protein</fullName>
    </recommendedName>
</protein>
<dbReference type="PROSITE" id="PS00028">
    <property type="entry name" value="ZINC_FINGER_C2H2_1"/>
    <property type="match status" value="3"/>
</dbReference>
<dbReference type="InterPro" id="IPR013087">
    <property type="entry name" value="Znf_C2H2_type"/>
</dbReference>
<keyword evidence="11" id="KW-0539">Nucleus</keyword>
<keyword evidence="4" id="KW-0479">Metal-binding</keyword>
<organism evidence="14 15">
    <name type="scientific">Hymenochirus boettgeri</name>
    <name type="common">Congo dwarf clawed frog</name>
    <dbReference type="NCBI Taxonomy" id="247094"/>
    <lineage>
        <taxon>Eukaryota</taxon>
        <taxon>Metazoa</taxon>
        <taxon>Chordata</taxon>
        <taxon>Craniata</taxon>
        <taxon>Vertebrata</taxon>
        <taxon>Euteleostomi</taxon>
        <taxon>Amphibia</taxon>
        <taxon>Batrachia</taxon>
        <taxon>Anura</taxon>
        <taxon>Pipoidea</taxon>
        <taxon>Pipidae</taxon>
        <taxon>Pipinae</taxon>
        <taxon>Hymenochirus</taxon>
    </lineage>
</organism>
<reference evidence="14" key="1">
    <citation type="thesis" date="2020" institute="ProQuest LLC" country="789 East Eisenhower Parkway, Ann Arbor, MI, USA">
        <title>Comparative Genomics and Chromosome Evolution.</title>
        <authorList>
            <person name="Mudd A.B."/>
        </authorList>
    </citation>
    <scope>NUCLEOTIDE SEQUENCE</scope>
    <source>
        <strain evidence="14">Female2</strain>
        <tissue evidence="14">Blood</tissue>
    </source>
</reference>
<evidence type="ECO:0000256" key="1">
    <source>
        <dbReference type="ARBA" id="ARBA00003767"/>
    </source>
</evidence>